<dbReference type="GeneID" id="25904695"/>
<proteinExistence type="predicted"/>
<dbReference type="Gene3D" id="3.40.50.300">
    <property type="entry name" value="P-loop containing nucleotide triphosphate hydrolases"/>
    <property type="match status" value="1"/>
</dbReference>
<dbReference type="EMBL" id="KQ241824">
    <property type="protein sequence ID" value="KNC83567.1"/>
    <property type="molecule type" value="Genomic_DNA"/>
</dbReference>
<sequence>MSCEVKNRIVFGNHKGGVGKSVLLFHTACEIAKSNPDNYVLVIDFTELGDVSKLFLGGVGNESKTDEGIGQQRLAANWKSGKTTTHLLQRAKESNLVDDLPEPQGQDSDKPRDMIDMFTLLSLGEHTGEMIDIQQFFVRPGVIRGDKHIPKNLHLIPSAGERQKHGQFPAKELMNIKSSLFDALENGLDNKWIVLMDTDGDRSFSEYSLIAFAIARHVVIPLEADPFDFKRVRTLISEINSMQENRQSNSKVKQIVWNKVTPYRDEASEVSSLYKPSTFDMDMILALNKCLHTIATDTKGTGLFSADVCGENFTRDISTCVRTFGMSGGLAGYFGIPFCTDVVVAEWPKLELEGVKLPSANAKQISKMKANIELFAQRILSQDTESLAYQ</sequence>
<dbReference type="PANTHER" id="PTHR13696">
    <property type="entry name" value="P-LOOP CONTAINING NUCLEOSIDE TRIPHOSPHATE HYDROLASE"/>
    <property type="match status" value="1"/>
</dbReference>
<dbReference type="Proteomes" id="UP000054560">
    <property type="component" value="Unassembled WGS sequence"/>
</dbReference>
<dbReference type="eggNOG" id="ENOG502SAQQ">
    <property type="taxonomic scope" value="Eukaryota"/>
</dbReference>
<dbReference type="RefSeq" id="XP_014157469.1">
    <property type="nucleotide sequence ID" value="XM_014301994.1"/>
</dbReference>
<evidence type="ECO:0000256" key="1">
    <source>
        <dbReference type="SAM" id="MobiDB-lite"/>
    </source>
</evidence>
<dbReference type="SUPFAM" id="SSF52540">
    <property type="entry name" value="P-loop containing nucleoside triphosphate hydrolases"/>
    <property type="match status" value="1"/>
</dbReference>
<evidence type="ECO:0000313" key="3">
    <source>
        <dbReference type="Proteomes" id="UP000054560"/>
    </source>
</evidence>
<organism evidence="2 3">
    <name type="scientific">Sphaeroforma arctica JP610</name>
    <dbReference type="NCBI Taxonomy" id="667725"/>
    <lineage>
        <taxon>Eukaryota</taxon>
        <taxon>Ichthyosporea</taxon>
        <taxon>Ichthyophonida</taxon>
        <taxon>Sphaeroforma</taxon>
    </lineage>
</organism>
<name>A0A0L0G393_9EUKA</name>
<dbReference type="InterPro" id="IPR027417">
    <property type="entry name" value="P-loop_NTPase"/>
</dbReference>
<gene>
    <name evidence="2" type="ORF">SARC_04191</name>
</gene>
<evidence type="ECO:0000313" key="2">
    <source>
        <dbReference type="EMBL" id="KNC83567.1"/>
    </source>
</evidence>
<reference evidence="2 3" key="1">
    <citation type="submission" date="2011-02" db="EMBL/GenBank/DDBJ databases">
        <title>The Genome Sequence of Sphaeroforma arctica JP610.</title>
        <authorList>
            <consortium name="The Broad Institute Genome Sequencing Platform"/>
            <person name="Russ C."/>
            <person name="Cuomo C."/>
            <person name="Young S.K."/>
            <person name="Zeng Q."/>
            <person name="Gargeya S."/>
            <person name="Alvarado L."/>
            <person name="Berlin A."/>
            <person name="Chapman S.B."/>
            <person name="Chen Z."/>
            <person name="Freedman E."/>
            <person name="Gellesch M."/>
            <person name="Goldberg J."/>
            <person name="Griggs A."/>
            <person name="Gujja S."/>
            <person name="Heilman E."/>
            <person name="Heiman D."/>
            <person name="Howarth C."/>
            <person name="Mehta T."/>
            <person name="Neiman D."/>
            <person name="Pearson M."/>
            <person name="Roberts A."/>
            <person name="Saif S."/>
            <person name="Shea T."/>
            <person name="Shenoy N."/>
            <person name="Sisk P."/>
            <person name="Stolte C."/>
            <person name="Sykes S."/>
            <person name="White J."/>
            <person name="Yandava C."/>
            <person name="Burger G."/>
            <person name="Gray M.W."/>
            <person name="Holland P.W.H."/>
            <person name="King N."/>
            <person name="Lang F.B.F."/>
            <person name="Roger A.J."/>
            <person name="Ruiz-Trillo I."/>
            <person name="Haas B."/>
            <person name="Nusbaum C."/>
            <person name="Birren B."/>
        </authorList>
    </citation>
    <scope>NUCLEOTIDE SEQUENCE [LARGE SCALE GENOMIC DNA]</scope>
    <source>
        <strain evidence="2 3">JP610</strain>
    </source>
</reference>
<dbReference type="PANTHER" id="PTHR13696:SF52">
    <property type="entry name" value="PARA FAMILY PROTEIN CT_582"/>
    <property type="match status" value="1"/>
</dbReference>
<dbReference type="InterPro" id="IPR050678">
    <property type="entry name" value="DNA_Partitioning_ATPase"/>
</dbReference>
<protein>
    <submittedName>
        <fullName evidence="2">Uncharacterized protein</fullName>
    </submittedName>
</protein>
<keyword evidence="3" id="KW-1185">Reference proteome</keyword>
<dbReference type="OrthoDB" id="1026at2759"/>
<dbReference type="AlphaFoldDB" id="A0A0L0G393"/>
<accession>A0A0L0G393</accession>
<feature type="region of interest" description="Disordered" evidence="1">
    <location>
        <begin position="91"/>
        <end position="111"/>
    </location>
</feature>